<evidence type="ECO:0000313" key="3">
    <source>
        <dbReference type="Proteomes" id="UP000800097"/>
    </source>
</evidence>
<evidence type="ECO:0000313" key="2">
    <source>
        <dbReference type="EMBL" id="KAF2278584.1"/>
    </source>
</evidence>
<keyword evidence="3" id="KW-1185">Reference proteome</keyword>
<keyword evidence="1" id="KW-0175">Coiled coil</keyword>
<organism evidence="2 3">
    <name type="scientific">Westerdykella ornata</name>
    <dbReference type="NCBI Taxonomy" id="318751"/>
    <lineage>
        <taxon>Eukaryota</taxon>
        <taxon>Fungi</taxon>
        <taxon>Dikarya</taxon>
        <taxon>Ascomycota</taxon>
        <taxon>Pezizomycotina</taxon>
        <taxon>Dothideomycetes</taxon>
        <taxon>Pleosporomycetidae</taxon>
        <taxon>Pleosporales</taxon>
        <taxon>Sporormiaceae</taxon>
        <taxon>Westerdykella</taxon>
    </lineage>
</organism>
<dbReference type="Proteomes" id="UP000800097">
    <property type="component" value="Unassembled WGS sequence"/>
</dbReference>
<proteinExistence type="predicted"/>
<gene>
    <name evidence="2" type="ORF">EI97DRAFT_456051</name>
</gene>
<dbReference type="RefSeq" id="XP_033656123.1">
    <property type="nucleotide sequence ID" value="XM_033800694.1"/>
</dbReference>
<dbReference type="AlphaFoldDB" id="A0A6A6JQR7"/>
<feature type="coiled-coil region" evidence="1">
    <location>
        <begin position="8"/>
        <end position="42"/>
    </location>
</feature>
<name>A0A6A6JQR7_WESOR</name>
<feature type="coiled-coil region" evidence="1">
    <location>
        <begin position="78"/>
        <end position="112"/>
    </location>
</feature>
<dbReference type="SUPFAM" id="SSF57997">
    <property type="entry name" value="Tropomyosin"/>
    <property type="match status" value="1"/>
</dbReference>
<dbReference type="EMBL" id="ML986487">
    <property type="protein sequence ID" value="KAF2278584.1"/>
    <property type="molecule type" value="Genomic_DNA"/>
</dbReference>
<protein>
    <submittedName>
        <fullName evidence="2">Uncharacterized protein</fullName>
    </submittedName>
</protein>
<dbReference type="GeneID" id="54553869"/>
<accession>A0A6A6JQR7</accession>
<evidence type="ECO:0000256" key="1">
    <source>
        <dbReference type="SAM" id="Coils"/>
    </source>
</evidence>
<reference evidence="2" key="1">
    <citation type="journal article" date="2020" name="Stud. Mycol.">
        <title>101 Dothideomycetes genomes: a test case for predicting lifestyles and emergence of pathogens.</title>
        <authorList>
            <person name="Haridas S."/>
            <person name="Albert R."/>
            <person name="Binder M."/>
            <person name="Bloem J."/>
            <person name="Labutti K."/>
            <person name="Salamov A."/>
            <person name="Andreopoulos B."/>
            <person name="Baker S."/>
            <person name="Barry K."/>
            <person name="Bills G."/>
            <person name="Bluhm B."/>
            <person name="Cannon C."/>
            <person name="Castanera R."/>
            <person name="Culley D."/>
            <person name="Daum C."/>
            <person name="Ezra D."/>
            <person name="Gonzalez J."/>
            <person name="Henrissat B."/>
            <person name="Kuo A."/>
            <person name="Liang C."/>
            <person name="Lipzen A."/>
            <person name="Lutzoni F."/>
            <person name="Magnuson J."/>
            <person name="Mondo S."/>
            <person name="Nolan M."/>
            <person name="Ohm R."/>
            <person name="Pangilinan J."/>
            <person name="Park H.-J."/>
            <person name="Ramirez L."/>
            <person name="Alfaro M."/>
            <person name="Sun H."/>
            <person name="Tritt A."/>
            <person name="Yoshinaga Y."/>
            <person name="Zwiers L.-H."/>
            <person name="Turgeon B."/>
            <person name="Goodwin S."/>
            <person name="Spatafora J."/>
            <person name="Crous P."/>
            <person name="Grigoriev I."/>
        </authorList>
    </citation>
    <scope>NUCLEOTIDE SEQUENCE</scope>
    <source>
        <strain evidence="2">CBS 379.55</strain>
    </source>
</reference>
<sequence length="134" mass="15721">MSQVDGELLDAMRRAETAEAVAEELQEENQRLGRENLSLRAKVSRLDLQHASHWKDLEDKDFQYRDTAARLDAAQCSLVVSEGQRKSVERERQEAQERLWEAERKNRELERDVDKLSGFLDRLDISMDRMNDDM</sequence>